<comment type="similarity">
    <text evidence="1">Belongs to the remorin family.</text>
</comment>
<gene>
    <name evidence="4" type="ORF">LVIROSA_LOCUS18928</name>
</gene>
<dbReference type="Pfam" id="PF03763">
    <property type="entry name" value="Remorin_C"/>
    <property type="match status" value="1"/>
</dbReference>
<feature type="compositionally biased region" description="Polar residues" evidence="2">
    <location>
        <begin position="7"/>
        <end position="20"/>
    </location>
</feature>
<dbReference type="AlphaFoldDB" id="A0AAU9N080"/>
<comment type="caution">
    <text evidence="4">The sequence shown here is derived from an EMBL/GenBank/DDBJ whole genome shotgun (WGS) entry which is preliminary data.</text>
</comment>
<feature type="region of interest" description="Disordered" evidence="2">
    <location>
        <begin position="1"/>
        <end position="20"/>
    </location>
</feature>
<accession>A0AAU9N080</accession>
<dbReference type="InterPro" id="IPR005516">
    <property type="entry name" value="Remorin_C"/>
</dbReference>
<name>A0AAU9N080_9ASTR</name>
<evidence type="ECO:0000313" key="5">
    <source>
        <dbReference type="Proteomes" id="UP001157418"/>
    </source>
</evidence>
<proteinExistence type="inferred from homology"/>
<keyword evidence="5" id="KW-1185">Reference proteome</keyword>
<dbReference type="Proteomes" id="UP001157418">
    <property type="component" value="Unassembled WGS sequence"/>
</dbReference>
<evidence type="ECO:0000259" key="3">
    <source>
        <dbReference type="Pfam" id="PF03763"/>
    </source>
</evidence>
<evidence type="ECO:0000256" key="2">
    <source>
        <dbReference type="SAM" id="MobiDB-lite"/>
    </source>
</evidence>
<feature type="domain" description="Remorin C-terminal" evidence="3">
    <location>
        <begin position="105"/>
        <end position="163"/>
    </location>
</feature>
<dbReference type="EMBL" id="CAKMRJ010003334">
    <property type="protein sequence ID" value="CAH1432267.1"/>
    <property type="molecule type" value="Genomic_DNA"/>
</dbReference>
<evidence type="ECO:0000313" key="4">
    <source>
        <dbReference type="EMBL" id="CAH1432267.1"/>
    </source>
</evidence>
<protein>
    <recommendedName>
        <fullName evidence="3">Remorin C-terminal domain-containing protein</fullName>
    </recommendedName>
</protein>
<evidence type="ECO:0000256" key="1">
    <source>
        <dbReference type="ARBA" id="ARBA00005711"/>
    </source>
</evidence>
<reference evidence="4 5" key="1">
    <citation type="submission" date="2022-01" db="EMBL/GenBank/DDBJ databases">
        <authorList>
            <person name="Xiong W."/>
            <person name="Schranz E."/>
        </authorList>
    </citation>
    <scope>NUCLEOTIDE SEQUENCE [LARGE SCALE GENOMIC DNA]</scope>
</reference>
<organism evidence="4 5">
    <name type="scientific">Lactuca virosa</name>
    <dbReference type="NCBI Taxonomy" id="75947"/>
    <lineage>
        <taxon>Eukaryota</taxon>
        <taxon>Viridiplantae</taxon>
        <taxon>Streptophyta</taxon>
        <taxon>Embryophyta</taxon>
        <taxon>Tracheophyta</taxon>
        <taxon>Spermatophyta</taxon>
        <taxon>Magnoliopsida</taxon>
        <taxon>eudicotyledons</taxon>
        <taxon>Gunneridae</taxon>
        <taxon>Pentapetalae</taxon>
        <taxon>asterids</taxon>
        <taxon>campanulids</taxon>
        <taxon>Asterales</taxon>
        <taxon>Asteraceae</taxon>
        <taxon>Cichorioideae</taxon>
        <taxon>Cichorieae</taxon>
        <taxon>Lactucinae</taxon>
        <taxon>Lactuca</taxon>
    </lineage>
</organism>
<sequence>MSDYQGFGSTNSTEDQNSNGEDIRDIHALTPTSVLPPLTLHPFESSLFMATSDGTSRDNYSNMSVTNSTLVVAGSAIGSIGFEYHGAIGEEYDVDDILHPSLSPRKLDEKKARAMEKMENEIAKAHQKAEERRAFAESIRGTKMARVLEVANWMKAVGRSPVKNFL</sequence>